<name>A0AAD3TKG2_NEPGR</name>
<dbReference type="EMBL" id="BSYO01000038">
    <property type="protein sequence ID" value="GMH30392.1"/>
    <property type="molecule type" value="Genomic_DNA"/>
</dbReference>
<dbReference type="AlphaFoldDB" id="A0AAD3TKG2"/>
<evidence type="ECO:0000313" key="1">
    <source>
        <dbReference type="EMBL" id="GMH30392.1"/>
    </source>
</evidence>
<dbReference type="Proteomes" id="UP001279734">
    <property type="component" value="Unassembled WGS sequence"/>
</dbReference>
<evidence type="ECO:0000313" key="2">
    <source>
        <dbReference type="Proteomes" id="UP001279734"/>
    </source>
</evidence>
<sequence length="99" mass="10741">MRDSPGSKVENSLDLGKALKALRSLALSRDESSVRIWGSPAHRFGRPILPQLSISMRSDCSVEGHNLTIPGLGECGADLEESYRLLFPYCLALPAGVCR</sequence>
<protein>
    <submittedName>
        <fullName evidence="1">Uncharacterized protein</fullName>
    </submittedName>
</protein>
<gene>
    <name evidence="1" type="ORF">Nepgr_032235</name>
</gene>
<accession>A0AAD3TKG2</accession>
<proteinExistence type="predicted"/>
<reference evidence="1" key="1">
    <citation type="submission" date="2023-05" db="EMBL/GenBank/DDBJ databases">
        <title>Nepenthes gracilis genome sequencing.</title>
        <authorList>
            <person name="Fukushima K."/>
        </authorList>
    </citation>
    <scope>NUCLEOTIDE SEQUENCE</scope>
    <source>
        <strain evidence="1">SING2019-196</strain>
    </source>
</reference>
<keyword evidence="2" id="KW-1185">Reference proteome</keyword>
<organism evidence="1 2">
    <name type="scientific">Nepenthes gracilis</name>
    <name type="common">Slender pitcher plant</name>
    <dbReference type="NCBI Taxonomy" id="150966"/>
    <lineage>
        <taxon>Eukaryota</taxon>
        <taxon>Viridiplantae</taxon>
        <taxon>Streptophyta</taxon>
        <taxon>Embryophyta</taxon>
        <taxon>Tracheophyta</taxon>
        <taxon>Spermatophyta</taxon>
        <taxon>Magnoliopsida</taxon>
        <taxon>eudicotyledons</taxon>
        <taxon>Gunneridae</taxon>
        <taxon>Pentapetalae</taxon>
        <taxon>Caryophyllales</taxon>
        <taxon>Nepenthaceae</taxon>
        <taxon>Nepenthes</taxon>
    </lineage>
</organism>
<comment type="caution">
    <text evidence="1">The sequence shown here is derived from an EMBL/GenBank/DDBJ whole genome shotgun (WGS) entry which is preliminary data.</text>
</comment>